<name>A0A7X4GXD1_9BURK</name>
<dbReference type="EMBL" id="WWCR01000002">
    <property type="protein sequence ID" value="MYM71328.1"/>
    <property type="molecule type" value="Genomic_DNA"/>
</dbReference>
<protein>
    <submittedName>
        <fullName evidence="1">Uncharacterized protein</fullName>
    </submittedName>
</protein>
<evidence type="ECO:0000313" key="1">
    <source>
        <dbReference type="EMBL" id="MYM71328.1"/>
    </source>
</evidence>
<dbReference type="AlphaFoldDB" id="A0A7X4GXD1"/>
<sequence length="64" mass="6909">MDAAKGAANAWVYMKYCSVPQQVILRVLAHPGRRRLLALAVAPTREDSNANLATNVIPLRPAPA</sequence>
<dbReference type="RefSeq" id="WP_161049066.1">
    <property type="nucleotide sequence ID" value="NZ_WWCR01000002.1"/>
</dbReference>
<reference evidence="1 2" key="1">
    <citation type="submission" date="2019-12" db="EMBL/GenBank/DDBJ databases">
        <title>Novel species isolated from a subtropical stream in China.</title>
        <authorList>
            <person name="Lu H."/>
        </authorList>
    </citation>
    <scope>NUCLEOTIDE SEQUENCE [LARGE SCALE GENOMIC DNA]</scope>
    <source>
        <strain evidence="1 2">FT134W</strain>
    </source>
</reference>
<organism evidence="1 2">
    <name type="scientific">Duganella margarita</name>
    <dbReference type="NCBI Taxonomy" id="2692170"/>
    <lineage>
        <taxon>Bacteria</taxon>
        <taxon>Pseudomonadati</taxon>
        <taxon>Pseudomonadota</taxon>
        <taxon>Betaproteobacteria</taxon>
        <taxon>Burkholderiales</taxon>
        <taxon>Oxalobacteraceae</taxon>
        <taxon>Telluria group</taxon>
        <taxon>Duganella</taxon>
    </lineage>
</organism>
<gene>
    <name evidence="1" type="ORF">GTP56_03850</name>
</gene>
<comment type="caution">
    <text evidence="1">The sequence shown here is derived from an EMBL/GenBank/DDBJ whole genome shotgun (WGS) entry which is preliminary data.</text>
</comment>
<accession>A0A7X4GXD1</accession>
<proteinExistence type="predicted"/>
<evidence type="ECO:0000313" key="2">
    <source>
        <dbReference type="Proteomes" id="UP000469734"/>
    </source>
</evidence>
<dbReference type="Proteomes" id="UP000469734">
    <property type="component" value="Unassembled WGS sequence"/>
</dbReference>